<reference evidence="1" key="1">
    <citation type="journal article" date="2003" name="Science">
        <title>Human chromosome 7: DNA sequence and biology.</title>
        <authorList>
            <person name="Scherer S.W."/>
            <person name="Cheung J."/>
            <person name="MacDonald J.R."/>
            <person name="Osborne L.R."/>
            <person name="Nakabayashi K."/>
            <person name="Herbrick J.A."/>
            <person name="Carson A.R."/>
            <person name="Parker-Katiraee L."/>
            <person name="Skaug J."/>
            <person name="Khaja R."/>
            <person name="Zhang J."/>
            <person name="Hudek A.K."/>
            <person name="Li M."/>
            <person name="Haddad M."/>
            <person name="Duggan G.E."/>
            <person name="Fernandez B.A."/>
            <person name="Kanematsu E."/>
            <person name="Gentles S."/>
            <person name="Christopoulos C.C."/>
            <person name="Choufani S."/>
            <person name="Kwasnicka D."/>
            <person name="Zheng X.H."/>
            <person name="Lai Z."/>
            <person name="Nusskern D."/>
            <person name="Zhang Q."/>
            <person name="Gu Z."/>
            <person name="Lu F."/>
            <person name="Zeesman S."/>
            <person name="Nowaczyk M.J."/>
            <person name="Teshima I."/>
            <person name="Chitayat D."/>
            <person name="Shuman C."/>
            <person name="Weksberg R."/>
            <person name="Zackai E.H."/>
            <person name="Grebe T.A."/>
            <person name="Cox S.R."/>
            <person name="Kirkpatrick S.J."/>
            <person name="Rahman N."/>
            <person name="Friedman J.M."/>
            <person name="Heng H.H."/>
            <person name="Pelicci P.G."/>
            <person name="Lo-Coco F."/>
            <person name="Belloni E."/>
            <person name="Shaffer L.G."/>
            <person name="Pober B."/>
            <person name="Morton C.C."/>
            <person name="Gusella J.F."/>
            <person name="Bruns G.A."/>
            <person name="Korf B.R."/>
            <person name="Quade B.J."/>
            <person name="Ligon A.H."/>
            <person name="Ferguson H."/>
            <person name="Higgins A.W."/>
            <person name="Leach N.T."/>
            <person name="Herrick S.R."/>
            <person name="Lemyre E."/>
            <person name="Farra C.G."/>
            <person name="Kim H.G."/>
            <person name="Summers A.M."/>
            <person name="Gripp K.W."/>
            <person name="Roberts W."/>
            <person name="Szatmari P."/>
            <person name="Winsor E.J."/>
            <person name="Grzeschik K.H."/>
            <person name="Teebi A."/>
            <person name="Minassian B.A."/>
            <person name="Kere J."/>
            <person name="Armengol L."/>
            <person name="Pujana M.A."/>
            <person name="Estivill X."/>
            <person name="Wilson M.D."/>
            <person name="Koop B.F."/>
            <person name="Tosi S."/>
            <person name="Moore G.E."/>
            <person name="Boright A.P."/>
            <person name="Zlotorynski E."/>
            <person name="Kerem B."/>
            <person name="Kroisel P.M."/>
            <person name="Petek E."/>
            <person name="Oscier D.G."/>
            <person name="Mould S.J."/>
            <person name="Dohner H."/>
            <person name="Dohner K."/>
            <person name="Rommens J.M."/>
            <person name="Vincent J.B."/>
            <person name="Venter J.C."/>
            <person name="Li P.W."/>
            <person name="Mural R.J."/>
            <person name="Adams M.D."/>
            <person name="Tsui L.C."/>
        </authorList>
    </citation>
    <scope>NUCLEOTIDE SEQUENCE [LARGE SCALE GENOMIC DNA]</scope>
</reference>
<reference evidence="1" key="2">
    <citation type="submission" date="2004-06" db="EMBL/GenBank/DDBJ databases">
        <authorList>
            <person name="Scherer S.W."/>
            <person name="Cheung J."/>
            <person name="MacDonald J.R."/>
            <person name="Osborne L.R."/>
            <person name="Nakabayashi K."/>
            <person name="Herbrick J.-A."/>
            <person name="Carson A.R."/>
            <person name="Parker-Katiraee L."/>
            <person name="Skaug J."/>
            <person name="Khaja R."/>
            <person name="Zhang J."/>
            <person name="Hudek A.K."/>
            <person name="Li M."/>
            <person name="Haddad M."/>
            <person name="Duggan G.E."/>
            <person name="Fernandez B.A."/>
            <person name="Kanematsu E."/>
            <person name="Gentles S."/>
            <person name="Christopoulos C.C."/>
            <person name="Choufani S."/>
            <person name="Kwasnicka D."/>
            <person name="Zheng X.H."/>
            <person name="Nusskern D."/>
            <person name="Zhang Q."/>
            <person name="Gu Z."/>
            <person name="Lu F."/>
            <person name="Zeesman S."/>
            <person name="Teshima I."/>
            <person name="Chitayat D."/>
            <person name="Shuman C."/>
            <person name="Weksberg R."/>
            <person name="Zackai E.H."/>
            <person name="Grebe T.A."/>
            <person name="Cox S.R."/>
            <person name="Kirkpatrick S.J."/>
            <person name="Rahman N."/>
            <person name="Friedman J.M."/>
            <person name="Heng H.H.Q."/>
            <person name="Pelicci P."/>
            <person name="Lococo F."/>
            <person name="Belloni E."/>
            <person name="Shaffer L.G."/>
            <person name="Morton C.C."/>
            <person name="Pober B."/>
            <person name="Gusella J."/>
            <person name="Bruns G."/>
            <person name="Korf B.R."/>
            <person name="Quade B.J."/>
            <person name="Ligon A.H."/>
            <person name="Ferguson H."/>
            <person name="Higgins A.W."/>
            <person name="Leach N.T."/>
            <person name="Herrick S.R."/>
            <person name="Lemyre E."/>
            <person name="Farra C.G."/>
            <person name="Kim H.-G."/>
            <person name="Summers A.M."/>
            <person name="Gripp K.W."/>
            <person name="Roberts W."/>
            <person name="Szatmari P."/>
            <person name="Winsor E.J.T."/>
            <person name="Grzeschik K.-H."/>
            <person name="Teebi A."/>
            <person name="Minassian B.A."/>
            <person name="Kere J."/>
            <person name="Armengol L."/>
            <person name="Pujana M.Angel."/>
            <person name="Estivill X."/>
            <person name="Wilson M.D."/>
            <person name="Koop B.F."/>
            <person name="Tosi S."/>
            <person name="Moore G.E."/>
            <person name="Boright A.P."/>
            <person name="Zlotorynski E."/>
            <person name="Kerem B."/>
            <person name="Kroisel P.M."/>
            <person name="Petek E."/>
            <person name="Oscier D.G."/>
            <person name="Mould S.J."/>
            <person name="Doehner H."/>
            <person name="Doehner K."/>
            <person name="Rommens J.M."/>
            <person name="Vincent J.B."/>
            <person name="Venter J.C."/>
            <person name="Li P.W."/>
            <person name="Mural R.J."/>
            <person name="Adams M.D."/>
            <person name="Tsui L.-C."/>
        </authorList>
    </citation>
    <scope>NUCLEOTIDE SEQUENCE</scope>
</reference>
<organism evidence="1">
    <name type="scientific">Homo sapiens</name>
    <name type="common">Human</name>
    <dbReference type="NCBI Taxonomy" id="9606"/>
    <lineage>
        <taxon>Eukaryota</taxon>
        <taxon>Metazoa</taxon>
        <taxon>Chordata</taxon>
        <taxon>Craniata</taxon>
        <taxon>Vertebrata</taxon>
        <taxon>Euteleostomi</taxon>
        <taxon>Mammalia</taxon>
        <taxon>Eutheria</taxon>
        <taxon>Euarchontoglires</taxon>
        <taxon>Primates</taxon>
        <taxon>Haplorrhini</taxon>
        <taxon>Catarrhini</taxon>
        <taxon>Hominidae</taxon>
        <taxon>Homo</taxon>
    </lineage>
</organism>
<gene>
    <name evidence="1" type="primary">LOC401297</name>
    <name evidence="1" type="ORF">tcag7.1214</name>
</gene>
<evidence type="ECO:0000313" key="1">
    <source>
        <dbReference type="EMBL" id="EAL23964.1"/>
    </source>
</evidence>
<protein>
    <submittedName>
        <fullName evidence="1">Hypothetical gene supported by BC032734</fullName>
    </submittedName>
</protein>
<name>A4D1Z3_HUMAN</name>
<dbReference type="AlphaFoldDB" id="A4D1Z3"/>
<proteinExistence type="predicted"/>
<dbReference type="EMBL" id="CH236953">
    <property type="protein sequence ID" value="EAL23964.1"/>
    <property type="molecule type" value="Genomic_DNA"/>
</dbReference>
<sequence>MAFPSLDTMGEDDLWTAWGDAEPASAGEQHRPHRPWRELEPQVNSPQNCSNIQIPVMIWTETFQHCLDRFQLGFLVLDELNLHPFHQGSPLWGRDKGRLTLDLVSPWSWAR</sequence>
<accession>A4D1Z3</accession>